<dbReference type="STRING" id="1441095.AM592_08435"/>
<proteinExistence type="predicted"/>
<accession>A0A0M4G8R5</accession>
<gene>
    <name evidence="1" type="ORF">AM592_08435</name>
</gene>
<organism evidence="1 2">
    <name type="scientific">Bacillus gobiensis</name>
    <dbReference type="NCBI Taxonomy" id="1441095"/>
    <lineage>
        <taxon>Bacteria</taxon>
        <taxon>Bacillati</taxon>
        <taxon>Bacillota</taxon>
        <taxon>Bacilli</taxon>
        <taxon>Bacillales</taxon>
        <taxon>Bacillaceae</taxon>
        <taxon>Bacillus</taxon>
    </lineage>
</organism>
<dbReference type="PATRIC" id="fig|1441095.3.peg.1855"/>
<dbReference type="RefSeq" id="WP_053603388.1">
    <property type="nucleotide sequence ID" value="NZ_CP012600.1"/>
</dbReference>
<keyword evidence="2" id="KW-1185">Reference proteome</keyword>
<dbReference type="Proteomes" id="UP000067625">
    <property type="component" value="Chromosome"/>
</dbReference>
<evidence type="ECO:0000313" key="2">
    <source>
        <dbReference type="Proteomes" id="UP000067625"/>
    </source>
</evidence>
<dbReference type="AlphaFoldDB" id="A0A0M4G8R5"/>
<reference evidence="2" key="1">
    <citation type="submission" date="2015-08" db="EMBL/GenBank/DDBJ databases">
        <title>Genome sequencing project for genomic taxonomy and phylogenomics of Bacillus-like bacteria.</title>
        <authorList>
            <person name="Liu B."/>
            <person name="Wang J."/>
            <person name="Zhu Y."/>
            <person name="Liu G."/>
            <person name="Chen Q."/>
            <person name="Chen Z."/>
            <person name="Lan J."/>
            <person name="Che J."/>
            <person name="Ge C."/>
            <person name="Shi H."/>
            <person name="Pan Z."/>
            <person name="Liu X."/>
        </authorList>
    </citation>
    <scope>NUCLEOTIDE SEQUENCE [LARGE SCALE GENOMIC DNA]</scope>
    <source>
        <strain evidence="2">FJAT-4402</strain>
    </source>
</reference>
<sequence length="117" mass="13276">MEIAIAVLFIASIVLIALSYFQRDSIKDVEQEVETLQLSAMQEIYKLKKKMTVLEEELLDTNFVAGKTNVSHIDQHTVKQIISKYNNGMSVEAISRAEHVSVEDVRAIIKDNERVLV</sequence>
<dbReference type="OrthoDB" id="2454584at2"/>
<name>A0A0M4G8R5_9BACI</name>
<evidence type="ECO:0008006" key="3">
    <source>
        <dbReference type="Google" id="ProtNLM"/>
    </source>
</evidence>
<dbReference type="EMBL" id="CP012600">
    <property type="protein sequence ID" value="ALC81628.1"/>
    <property type="molecule type" value="Genomic_DNA"/>
</dbReference>
<evidence type="ECO:0000313" key="1">
    <source>
        <dbReference type="EMBL" id="ALC81628.1"/>
    </source>
</evidence>
<reference evidence="1 2" key="2">
    <citation type="journal article" date="2016" name="Int. J. Syst. Evol. Microbiol.">
        <title>Bacillus gobiensis sp. nov., isolated from a soil sample.</title>
        <authorList>
            <person name="Liu B."/>
            <person name="Liu G.H."/>
            <person name="Cetin S."/>
            <person name="Schumann P."/>
            <person name="Pan Z.Z."/>
            <person name="Chen Q.Q."/>
        </authorList>
    </citation>
    <scope>NUCLEOTIDE SEQUENCE [LARGE SCALE GENOMIC DNA]</scope>
    <source>
        <strain evidence="1 2">FJAT-4402</strain>
    </source>
</reference>
<protein>
    <recommendedName>
        <fullName evidence="3">Resolvase HTH domain-containing protein</fullName>
    </recommendedName>
</protein>